<evidence type="ECO:0000256" key="1">
    <source>
        <dbReference type="SAM" id="MobiDB-lite"/>
    </source>
</evidence>
<evidence type="ECO:0000259" key="2">
    <source>
        <dbReference type="Pfam" id="PF10441"/>
    </source>
</evidence>
<protein>
    <recommendedName>
        <fullName evidence="2">Nucleolar 27S pre-rRNA processing Urb2/Npa2 C-terminal domain-containing protein</fullName>
    </recommendedName>
</protein>
<sequence length="2076" mass="234187">MIESKEKNSKMKSKKRKLKSPIKTVRPSKSAQVFISAEVEVDEIERVEKLEQTEVSQEFEEGCRWRNLELILFVQNKELDQQKKVEAVFSFVNSKLKEKDKYCDMVKLSRLIVFLSDWVQSLLISSEKKAKNDDGKHINAVVLPCLDYRCWEVFKCCLEESVKTHNTLNLSKNLLHAFCFVTRHAKSLVAASLSSKEALFGGDCFKLYNIVLDCVSLVFSPHMGLSNENLDAWISTIDAVLEFLHIIYVNSLEGGDVGIFAIKFSCMMLEPFAKFLWIHPTKKTGFHNFVDKLLEPLLQLLRDISLKADGCNHCWTRTLMKLLEEVLSHALFHTVHIDGFLCLHGSEKVMKSHDEKSEESKAHIKSYHRHLFDKVQKLVAGKKFLALGAVGELFHVLAVRVKKVKGASMLFEDTKLSLLGPLRDDISSHASSALQGSDDVLPEKSNNDNNLSTEIRRCLFEFFIQILDPLLHTIGLISAEIRLGSTLSDVHCLLKSINNVLASFMKEKVYLRTEDNSEGACHNYLKKVYDTIMLVSSHLLLLSKLEIENNIALEVFVLAANEILVTLGYLLEIEYDVIGNDLVSLWMLILSYSAFNLSFTSVSKQHSLTSKIQELGCQLIVLYGQLRQVNISIFALCKATRAVISNESETEKGYASFMTSLGHETYGKSVGMLLSSQKIKFAIHKAIKYIPEGQASGIIQQLTEDVTETLGWLKLCNMNLIIRNKTWGSDMQPVLLGRGLSEVYALILDSLMITSGNAFQVGTSILNLVSVIRPCMSSLVGLQSDGAKAFFVAVMGKTWDSLVENEENCHGFGVTSYWVFVFFFRLYMSCRSLYRRAISLMPPSSSRKMSTATGDSFMAYSACDWMQRTDWSDEGYFSWIIQPSASVLVVVQSVCSLYHQNTHVGWYPLIYVLLTMTLQRLVDLNKQIGSHEYLHQRNENLMQVEMLSDDDLSVLQKKRKKVGRLVSVLRKEAEDLTDFMMRHLSLVAKRQILNSTSNDKSTEMLSEIDEWDFSICNVNKRSFPTAVWWIICQNIDIWAAHAAKKKLKMFLSFLIPTSLGFLASNHTKIGTQQTYGYRQPKKVSLQQISSAVLSDPIFYEHRFVCRFMPSRFCRELKASLLSSFHDINRSSADWMEVIATLERLTIGVCSGKDTPDVNALLAKAVNRSSNMLNTEDCKLKGDSPQSNLGIRDCQHLINLLCLMPMGNMSSRSFCLYTTYVLEVERILVNALLDNQTALCSNQFELFKLFASCRKALKHIFMAYYEADNRQSSSIPIPSENQFPALWLFKSLSLVNQIQEASPGGTDRQMKDTIFSLMDHTSYLFLTTSKYQFKKALCIIANDNKPCKEQHQDVCQELNGGDDLCLDSIHSVEVCNSAIQMSNSLKEQVESELICLKKSNFAVGDAKNSADMCKFNSLASCLNGFLWGLASAVDHAVLRNGNRQMRSIKLKSEFSSQLNDCMNAISELLGLILEMFLGRDSRWPTKLCDYQASQDLLIVNELSVKHNSEADTSFSKHRELESSYCDDYSENASTKRKRLKLENKSSFASILNEAKSIEMQSLNQPFLRGLLKGSYPEAAFALKQLFLAAARMLRLHKQYDTTPLSSSSMAILIGVSRFLLLEFVDMIEVPQPFLLACLDGVLKYLEELGHLLPFADPVQSRNLYSRLINLHLKAVGKCICLQGRRAALASHETESTTKTLDGGLFEESSFPGVYCMDEFKTSLRMSFKVFIREALELHLLSAVQAIERALVGVQEGRTTIYELYSGSEDGGKCSSIVAAGVECLDLVLEFVQGRKCMGVIKRHIESLTAGLFSIVLHLQSPQIFYVRMIATKNRSDPDPGSVILMSIEVLTRVSGKHALFQMNVWHVAQCLRIPAALFENFSLKLPGSPIESECSLISAQETSNVVVTTSNSIIDKQFLIDLFAACCRLLYTILKHHKSECKRSIAQLQASVSVLLHSLERVGLGYFSWKVEEGVKCASFLRRIYEEIRQQRDIVGQHCSLFLSNYIWVYSGHGPLKSGIRREIDEALRPGVYALIDACSAEDLQYLHTVFGEGPCRNTLATLQQDYKQFFQYEGKV</sequence>
<dbReference type="Proteomes" id="UP001642487">
    <property type="component" value="Chromosome 2"/>
</dbReference>
<evidence type="ECO:0000313" key="4">
    <source>
        <dbReference type="Proteomes" id="UP001642487"/>
    </source>
</evidence>
<dbReference type="InterPro" id="IPR052609">
    <property type="entry name" value="Ribosome_Biogenesis_Reg"/>
</dbReference>
<dbReference type="Pfam" id="PF10441">
    <property type="entry name" value="Urb2"/>
    <property type="match status" value="1"/>
</dbReference>
<feature type="compositionally biased region" description="Basic residues" evidence="1">
    <location>
        <begin position="10"/>
        <end position="20"/>
    </location>
</feature>
<keyword evidence="4" id="KW-1185">Reference proteome</keyword>
<feature type="domain" description="Nucleolar 27S pre-rRNA processing Urb2/Npa2 C-terminal" evidence="2">
    <location>
        <begin position="1845"/>
        <end position="2075"/>
    </location>
</feature>
<accession>A0ABP0Y4J8</accession>
<evidence type="ECO:0000313" key="3">
    <source>
        <dbReference type="EMBL" id="CAK9315360.1"/>
    </source>
</evidence>
<proteinExistence type="predicted"/>
<dbReference type="EMBL" id="OZ021736">
    <property type="protein sequence ID" value="CAK9315360.1"/>
    <property type="molecule type" value="Genomic_DNA"/>
</dbReference>
<gene>
    <name evidence="3" type="ORF">CITCOLO1_LOCUS7146</name>
</gene>
<dbReference type="InterPro" id="IPR018849">
    <property type="entry name" value="Urb2/Npa2_C"/>
</dbReference>
<reference evidence="3 4" key="1">
    <citation type="submission" date="2024-03" db="EMBL/GenBank/DDBJ databases">
        <authorList>
            <person name="Gkanogiannis A."/>
            <person name="Becerra Lopez-Lavalle L."/>
        </authorList>
    </citation>
    <scope>NUCLEOTIDE SEQUENCE [LARGE SCALE GENOMIC DNA]</scope>
</reference>
<dbReference type="PANTHER" id="PTHR15682:SF2">
    <property type="entry name" value="UNHEALTHY RIBOSOME BIOGENESIS PROTEIN 2 HOMOLOG"/>
    <property type="match status" value="1"/>
</dbReference>
<organism evidence="3 4">
    <name type="scientific">Citrullus colocynthis</name>
    <name type="common">colocynth</name>
    <dbReference type="NCBI Taxonomy" id="252529"/>
    <lineage>
        <taxon>Eukaryota</taxon>
        <taxon>Viridiplantae</taxon>
        <taxon>Streptophyta</taxon>
        <taxon>Embryophyta</taxon>
        <taxon>Tracheophyta</taxon>
        <taxon>Spermatophyta</taxon>
        <taxon>Magnoliopsida</taxon>
        <taxon>eudicotyledons</taxon>
        <taxon>Gunneridae</taxon>
        <taxon>Pentapetalae</taxon>
        <taxon>rosids</taxon>
        <taxon>fabids</taxon>
        <taxon>Cucurbitales</taxon>
        <taxon>Cucurbitaceae</taxon>
        <taxon>Benincaseae</taxon>
        <taxon>Citrullus</taxon>
    </lineage>
</organism>
<name>A0ABP0Y4J8_9ROSI</name>
<dbReference type="PANTHER" id="PTHR15682">
    <property type="entry name" value="UNHEALTHY RIBOSOME BIOGENESIS PROTEIN 2 HOMOLOG"/>
    <property type="match status" value="1"/>
</dbReference>
<feature type="region of interest" description="Disordered" evidence="1">
    <location>
        <begin position="1"/>
        <end position="24"/>
    </location>
</feature>